<comment type="similarity">
    <text evidence="2">Belongs to the UPP synthase family. Z-FPP synthase subfamily.</text>
</comment>
<dbReference type="STRING" id="1791.GCA_001049355_00365"/>
<reference evidence="7 8" key="1">
    <citation type="submission" date="2018-12" db="EMBL/GenBank/DDBJ databases">
        <authorList>
            <consortium name="Pathogen Informatics"/>
        </authorList>
    </citation>
    <scope>NUCLEOTIDE SEQUENCE [LARGE SCALE GENOMIC DNA]</scope>
    <source>
        <strain evidence="7 8">NCTC10437</strain>
    </source>
</reference>
<evidence type="ECO:0000256" key="4">
    <source>
        <dbReference type="ARBA" id="ARBA00041688"/>
    </source>
</evidence>
<evidence type="ECO:0000256" key="6">
    <source>
        <dbReference type="ARBA" id="ARBA00048726"/>
    </source>
</evidence>
<evidence type="ECO:0000256" key="5">
    <source>
        <dbReference type="ARBA" id="ARBA00041843"/>
    </source>
</evidence>
<evidence type="ECO:0000313" key="8">
    <source>
        <dbReference type="Proteomes" id="UP000279306"/>
    </source>
</evidence>
<evidence type="ECO:0000256" key="2">
    <source>
        <dbReference type="ARBA" id="ARBA00038453"/>
    </source>
</evidence>
<proteinExistence type="inferred from homology"/>
<dbReference type="Pfam" id="PF01255">
    <property type="entry name" value="Prenyltransf"/>
    <property type="match status" value="1"/>
</dbReference>
<evidence type="ECO:0000256" key="1">
    <source>
        <dbReference type="ARBA" id="ARBA00022679"/>
    </source>
</evidence>
<dbReference type="Proteomes" id="UP000279306">
    <property type="component" value="Chromosome"/>
</dbReference>
<dbReference type="InterPro" id="IPR001441">
    <property type="entry name" value="UPP_synth-like"/>
</dbReference>
<dbReference type="GO" id="GO:0033850">
    <property type="term" value="F:Z-farnesyl diphosphate synthase activity"/>
    <property type="evidence" value="ECO:0007669"/>
    <property type="project" value="UniProtKB-EC"/>
</dbReference>
<keyword evidence="1 7" id="KW-0808">Transferase</keyword>
<dbReference type="KEGG" id="mauu:NCTC10437_01412"/>
<dbReference type="EC" id="2.5.1.68" evidence="3"/>
<dbReference type="PANTHER" id="PTHR10291">
    <property type="entry name" value="DEHYDRODOLICHYL DIPHOSPHATE SYNTHASE FAMILY MEMBER"/>
    <property type="match status" value="1"/>
</dbReference>
<keyword evidence="8" id="KW-1185">Reference proteome</keyword>
<organism evidence="7 8">
    <name type="scientific">Mycolicibacterium aurum</name>
    <name type="common">Mycobacterium aurum</name>
    <dbReference type="NCBI Taxonomy" id="1791"/>
    <lineage>
        <taxon>Bacteria</taxon>
        <taxon>Bacillati</taxon>
        <taxon>Actinomycetota</taxon>
        <taxon>Actinomycetes</taxon>
        <taxon>Mycobacteriales</taxon>
        <taxon>Mycobacteriaceae</taxon>
        <taxon>Mycolicibacterium</taxon>
    </lineage>
</organism>
<dbReference type="Gene3D" id="3.40.1180.10">
    <property type="entry name" value="Decaprenyl diphosphate synthase-like"/>
    <property type="match status" value="1"/>
</dbReference>
<evidence type="ECO:0000313" key="7">
    <source>
        <dbReference type="EMBL" id="VEG52343.1"/>
    </source>
</evidence>
<protein>
    <recommendedName>
        <fullName evidence="3">(2Z,6E)-farnesyl diphosphate synthase</fullName>
        <ecNumber evidence="3">2.5.1.68</ecNumber>
    </recommendedName>
    <alternativeName>
        <fullName evidence="4">Z-FPP synthase</fullName>
    </alternativeName>
    <alternativeName>
        <fullName evidence="5">Z-isoprenyl diphosphate synthase</fullName>
    </alternativeName>
</protein>
<dbReference type="AlphaFoldDB" id="A0A3S4RJW1"/>
<gene>
    <name evidence="7" type="primary">uppS_1</name>
    <name evidence="7" type="ORF">NCTC10437_01412</name>
</gene>
<dbReference type="PANTHER" id="PTHR10291:SF43">
    <property type="entry name" value="DEHYDRODOLICHYL DIPHOSPHATE SYNTHASE COMPLEX SUBUNIT DHDDS"/>
    <property type="match status" value="1"/>
</dbReference>
<dbReference type="SUPFAM" id="SSF64005">
    <property type="entry name" value="Undecaprenyl diphosphate synthase"/>
    <property type="match status" value="1"/>
</dbReference>
<dbReference type="EMBL" id="LR134356">
    <property type="protein sequence ID" value="VEG52343.1"/>
    <property type="molecule type" value="Genomic_DNA"/>
</dbReference>
<dbReference type="GO" id="GO:0016094">
    <property type="term" value="P:polyprenol biosynthetic process"/>
    <property type="evidence" value="ECO:0007669"/>
    <property type="project" value="TreeGrafter"/>
</dbReference>
<accession>A0A3S4RJW1</accession>
<sequence>MRRWADANGATLADAYRRGADKVIEILQVLQRNDVQTVSVYNLSRANLGRTHEELDAVYAASTYFFTTLIPSHFDLDLCSVRLHGDRQALPQTYLSAAQDIETATPTGGFRINILSAYDAGDELRGACQRAQREGCDITEAFDIGDVDLVIRTTPEPLLSGFLPLQSQYAQLIFLDTPLNELTPHHIEQLIDDYRRFPQRRGR</sequence>
<comment type="catalytic activity">
    <reaction evidence="6">
        <text>isopentenyl diphosphate + (2E)-geranyl diphosphate = (2Z,6E)-farnesyl diphosphate + diphosphate</text>
        <dbReference type="Rhea" id="RHEA:23300"/>
        <dbReference type="ChEBI" id="CHEBI:33019"/>
        <dbReference type="ChEBI" id="CHEBI:58057"/>
        <dbReference type="ChEBI" id="CHEBI:128769"/>
        <dbReference type="ChEBI" id="CHEBI:162247"/>
        <dbReference type="EC" id="2.5.1.68"/>
    </reaction>
</comment>
<dbReference type="GO" id="GO:0045547">
    <property type="term" value="F:ditrans,polycis-polyprenyl diphosphate synthase [(2E,6E)-farnesyl diphosphate specific] activity"/>
    <property type="evidence" value="ECO:0007669"/>
    <property type="project" value="TreeGrafter"/>
</dbReference>
<dbReference type="InterPro" id="IPR036424">
    <property type="entry name" value="UPP_synth-like_sf"/>
</dbReference>
<evidence type="ECO:0000256" key="3">
    <source>
        <dbReference type="ARBA" id="ARBA00038925"/>
    </source>
</evidence>
<name>A0A3S4RJW1_MYCAU</name>